<evidence type="ECO:0000313" key="2">
    <source>
        <dbReference type="EMBL" id="RJP18925.1"/>
    </source>
</evidence>
<evidence type="ECO:0000259" key="1">
    <source>
        <dbReference type="Pfam" id="PF00561"/>
    </source>
</evidence>
<dbReference type="EMBL" id="QZKU01000095">
    <property type="protein sequence ID" value="RJP18925.1"/>
    <property type="molecule type" value="Genomic_DNA"/>
</dbReference>
<dbReference type="InterPro" id="IPR050228">
    <property type="entry name" value="Carboxylesterase_BioH"/>
</dbReference>
<feature type="domain" description="AB hydrolase-1" evidence="1">
    <location>
        <begin position="21"/>
        <end position="245"/>
    </location>
</feature>
<protein>
    <submittedName>
        <fullName evidence="2">Alpha/beta hydrolase</fullName>
    </submittedName>
</protein>
<keyword evidence="2" id="KW-0378">Hydrolase</keyword>
<dbReference type="AlphaFoldDB" id="A0A3A4NK27"/>
<dbReference type="GO" id="GO:0016787">
    <property type="term" value="F:hydrolase activity"/>
    <property type="evidence" value="ECO:0007669"/>
    <property type="project" value="UniProtKB-KW"/>
</dbReference>
<dbReference type="PANTHER" id="PTHR43194:SF2">
    <property type="entry name" value="PEROXISOMAL MEMBRANE PROTEIN LPX1"/>
    <property type="match status" value="1"/>
</dbReference>
<reference evidence="2 3" key="1">
    <citation type="journal article" date="2017" name="ISME J.">
        <title>Energy and carbon metabolisms in a deep terrestrial subsurface fluid microbial community.</title>
        <authorList>
            <person name="Momper L."/>
            <person name="Jungbluth S.P."/>
            <person name="Lee M.D."/>
            <person name="Amend J.P."/>
        </authorList>
    </citation>
    <scope>NUCLEOTIDE SEQUENCE [LARGE SCALE GENOMIC DNA]</scope>
    <source>
        <strain evidence="2">SURF_5</strain>
    </source>
</reference>
<dbReference type="PANTHER" id="PTHR43194">
    <property type="entry name" value="HYDROLASE ALPHA/BETA FOLD FAMILY"/>
    <property type="match status" value="1"/>
</dbReference>
<dbReference type="PRINTS" id="PR00111">
    <property type="entry name" value="ABHYDROLASE"/>
</dbReference>
<dbReference type="Proteomes" id="UP000265882">
    <property type="component" value="Unassembled WGS sequence"/>
</dbReference>
<dbReference type="InterPro" id="IPR000073">
    <property type="entry name" value="AB_hydrolase_1"/>
</dbReference>
<organism evidence="2 3">
    <name type="scientific">Abyssobacteria bacterium (strain SURF_5)</name>
    <dbReference type="NCBI Taxonomy" id="2093360"/>
    <lineage>
        <taxon>Bacteria</taxon>
        <taxon>Pseudomonadati</taxon>
        <taxon>Candidatus Hydrogenedentota</taxon>
        <taxon>Candidatus Abyssobacteria</taxon>
    </lineage>
</organism>
<sequence>MPFCYLEGRRIFYERFGEGAPIVLVHGAGQDTTSWRYNIPFFAETHAVYAIDLPGHGKSEVVLPPIKKTEKYARFVWEFIEELEIRHPVLMGHSMGAGICMTVALEHGENVGGVVPVDGADKVVGVFASEIHQAYLESPLDLKIEMTMESFRSLCSKTTPAARIEEIAQDLLRIHPEVTAADTQAFNSFDICNTSHRIGVPVLLISGADDFLVTPDMVRGTGKKLKNSQVVILDGVGHFPHTEAPERFNEAVGRFLKSLQSQKA</sequence>
<comment type="caution">
    <text evidence="2">The sequence shown here is derived from an EMBL/GenBank/DDBJ whole genome shotgun (WGS) entry which is preliminary data.</text>
</comment>
<accession>A0A3A4NK27</accession>
<dbReference type="InterPro" id="IPR029058">
    <property type="entry name" value="AB_hydrolase_fold"/>
</dbReference>
<proteinExistence type="predicted"/>
<evidence type="ECO:0000313" key="3">
    <source>
        <dbReference type="Proteomes" id="UP000265882"/>
    </source>
</evidence>
<dbReference type="Gene3D" id="3.40.50.1820">
    <property type="entry name" value="alpha/beta hydrolase"/>
    <property type="match status" value="1"/>
</dbReference>
<gene>
    <name evidence="2" type="ORF">C4520_13695</name>
</gene>
<dbReference type="SUPFAM" id="SSF53474">
    <property type="entry name" value="alpha/beta-Hydrolases"/>
    <property type="match status" value="1"/>
</dbReference>
<dbReference type="Pfam" id="PF00561">
    <property type="entry name" value="Abhydrolase_1"/>
    <property type="match status" value="1"/>
</dbReference>
<name>A0A3A4NK27_ABYX5</name>